<evidence type="ECO:0000259" key="5">
    <source>
        <dbReference type="Pfam" id="PF02826"/>
    </source>
</evidence>
<organism evidence="6 7">
    <name type="scientific">Bradyrhizobium erythrophlei</name>
    <dbReference type="NCBI Taxonomy" id="1437360"/>
    <lineage>
        <taxon>Bacteria</taxon>
        <taxon>Pseudomonadati</taxon>
        <taxon>Pseudomonadota</taxon>
        <taxon>Alphaproteobacteria</taxon>
        <taxon>Hyphomicrobiales</taxon>
        <taxon>Nitrobacteraceae</taxon>
        <taxon>Bradyrhizobium</taxon>
    </lineage>
</organism>
<evidence type="ECO:0000256" key="2">
    <source>
        <dbReference type="ARBA" id="ARBA00023002"/>
    </source>
</evidence>
<name>A0A1M7SX34_9BRAD</name>
<reference evidence="7" key="1">
    <citation type="submission" date="2016-11" db="EMBL/GenBank/DDBJ databases">
        <authorList>
            <person name="Varghese N."/>
            <person name="Submissions S."/>
        </authorList>
    </citation>
    <scope>NUCLEOTIDE SEQUENCE [LARGE SCALE GENOMIC DNA]</scope>
    <source>
        <strain evidence="7">GAS401</strain>
    </source>
</reference>
<keyword evidence="7" id="KW-1185">Reference proteome</keyword>
<dbReference type="InterPro" id="IPR050223">
    <property type="entry name" value="D-isomer_2-hydroxyacid_DH"/>
</dbReference>
<dbReference type="InterPro" id="IPR036291">
    <property type="entry name" value="NAD(P)-bd_dom_sf"/>
</dbReference>
<dbReference type="PANTHER" id="PTHR10996:SF257">
    <property type="entry name" value="GLYOXYLATE REDUCTASE 1"/>
    <property type="match status" value="1"/>
</dbReference>
<evidence type="ECO:0000313" key="6">
    <source>
        <dbReference type="EMBL" id="SHN63085.1"/>
    </source>
</evidence>
<dbReference type="InterPro" id="IPR006139">
    <property type="entry name" value="D-isomer_2_OHA_DH_cat_dom"/>
</dbReference>
<dbReference type="PANTHER" id="PTHR10996">
    <property type="entry name" value="2-HYDROXYACID DEHYDROGENASE-RELATED"/>
    <property type="match status" value="1"/>
</dbReference>
<dbReference type="AlphaFoldDB" id="A0A1M7SX34"/>
<dbReference type="InterPro" id="IPR006140">
    <property type="entry name" value="D-isomer_DH_NAD-bd"/>
</dbReference>
<evidence type="ECO:0000256" key="1">
    <source>
        <dbReference type="ARBA" id="ARBA00005854"/>
    </source>
</evidence>
<feature type="domain" description="D-isomer specific 2-hydroxyacid dehydrogenase catalytic" evidence="4">
    <location>
        <begin position="7"/>
        <end position="330"/>
    </location>
</feature>
<feature type="domain" description="D-isomer specific 2-hydroxyacid dehydrogenase NAD-binding" evidence="5">
    <location>
        <begin position="111"/>
        <end position="298"/>
    </location>
</feature>
<dbReference type="PROSITE" id="PS00671">
    <property type="entry name" value="D_2_HYDROXYACID_DH_3"/>
    <property type="match status" value="1"/>
</dbReference>
<accession>A0A1M7SX34</accession>
<dbReference type="Proteomes" id="UP000184096">
    <property type="component" value="Chromosome I"/>
</dbReference>
<protein>
    <submittedName>
        <fullName evidence="6">Phosphonate dehydrogenase</fullName>
    </submittedName>
</protein>
<sequence length="344" mass="37190">MTGKPKIVATNPVFPETRALLEEHATVDVNPTVEPWTYEEVRRHCRDATALLAFMTDRVDAEFLAACPNLRVIGAALKGFDNIDVQAATNAGVWLTIVPDLLTVPTAELTIGLMLSLGRNIMAGDRNIKQHGFHGWRAELYGAGLAGNTVGIVGFGLVGQAIAERLAGFECRLLAYDQSMSAAMEKFWQPRVTTASFQEVIARSDYIVLALPLTAETRHIISSRTIADMKPGARLVNPARGSLVDEAAVADAIDRGHLSGYAADVFECEDWALQNRPRRIDPRLTNSSAPTVFTPHIGSGVTEIRRQIELSAARSILDALAGQVPFGAVNNPGKQFVHAQSGAR</sequence>
<dbReference type="Pfam" id="PF02826">
    <property type="entry name" value="2-Hacid_dh_C"/>
    <property type="match status" value="1"/>
</dbReference>
<dbReference type="Pfam" id="PF00389">
    <property type="entry name" value="2-Hacid_dh"/>
    <property type="match status" value="1"/>
</dbReference>
<evidence type="ECO:0000313" key="7">
    <source>
        <dbReference type="Proteomes" id="UP000184096"/>
    </source>
</evidence>
<dbReference type="SUPFAM" id="SSF51735">
    <property type="entry name" value="NAD(P)-binding Rossmann-fold domains"/>
    <property type="match status" value="1"/>
</dbReference>
<dbReference type="Gene3D" id="3.40.50.720">
    <property type="entry name" value="NAD(P)-binding Rossmann-like Domain"/>
    <property type="match status" value="2"/>
</dbReference>
<dbReference type="SUPFAM" id="SSF52283">
    <property type="entry name" value="Formate/glycerate dehydrogenase catalytic domain-like"/>
    <property type="match status" value="1"/>
</dbReference>
<keyword evidence="2 3" id="KW-0560">Oxidoreductase</keyword>
<dbReference type="GO" id="GO:0008465">
    <property type="term" value="F:hydroxypyruvate reductase (NADH) activity"/>
    <property type="evidence" value="ECO:0007669"/>
    <property type="project" value="TreeGrafter"/>
</dbReference>
<evidence type="ECO:0000256" key="3">
    <source>
        <dbReference type="RuleBase" id="RU003719"/>
    </source>
</evidence>
<dbReference type="GO" id="GO:0030267">
    <property type="term" value="F:glyoxylate reductase (NADPH) activity"/>
    <property type="evidence" value="ECO:0007669"/>
    <property type="project" value="TreeGrafter"/>
</dbReference>
<dbReference type="OrthoDB" id="9793626at2"/>
<proteinExistence type="inferred from homology"/>
<dbReference type="GO" id="GO:0005829">
    <property type="term" value="C:cytosol"/>
    <property type="evidence" value="ECO:0007669"/>
    <property type="project" value="TreeGrafter"/>
</dbReference>
<dbReference type="CDD" id="cd12157">
    <property type="entry name" value="PTDH"/>
    <property type="match status" value="1"/>
</dbReference>
<dbReference type="InterPro" id="IPR029753">
    <property type="entry name" value="D-isomer_DH_CS"/>
</dbReference>
<comment type="similarity">
    <text evidence="1 3">Belongs to the D-isomer specific 2-hydroxyacid dehydrogenase family.</text>
</comment>
<gene>
    <name evidence="6" type="ORF">SAMN05444170_0386</name>
</gene>
<dbReference type="GO" id="GO:0051287">
    <property type="term" value="F:NAD binding"/>
    <property type="evidence" value="ECO:0007669"/>
    <property type="project" value="InterPro"/>
</dbReference>
<evidence type="ECO:0000259" key="4">
    <source>
        <dbReference type="Pfam" id="PF00389"/>
    </source>
</evidence>
<dbReference type="EMBL" id="LT670849">
    <property type="protein sequence ID" value="SHN63085.1"/>
    <property type="molecule type" value="Genomic_DNA"/>
</dbReference>